<dbReference type="PANTHER" id="PTHR43479:SF11">
    <property type="entry name" value="ACREF_ENVCD OPERON REPRESSOR-RELATED"/>
    <property type="match status" value="1"/>
</dbReference>
<accession>C2XTF9</accession>
<dbReference type="SUPFAM" id="SSF48498">
    <property type="entry name" value="Tetracyclin repressor-like, C-terminal domain"/>
    <property type="match status" value="1"/>
</dbReference>
<dbReference type="PROSITE" id="PS50977">
    <property type="entry name" value="HTH_TETR_2"/>
    <property type="match status" value="1"/>
</dbReference>
<evidence type="ECO:0000256" key="3">
    <source>
        <dbReference type="PROSITE-ProRule" id="PRU00335"/>
    </source>
</evidence>
<evidence type="ECO:0000256" key="1">
    <source>
        <dbReference type="ARBA" id="ARBA00022491"/>
    </source>
</evidence>
<dbReference type="GO" id="GO:0003677">
    <property type="term" value="F:DNA binding"/>
    <property type="evidence" value="ECO:0007669"/>
    <property type="project" value="UniProtKB-UniRule"/>
</dbReference>
<dbReference type="InterPro" id="IPR009057">
    <property type="entry name" value="Homeodomain-like_sf"/>
</dbReference>
<dbReference type="AlphaFoldDB" id="C2XTF9"/>
<dbReference type="InterPro" id="IPR001647">
    <property type="entry name" value="HTH_TetR"/>
</dbReference>
<keyword evidence="1" id="KW-0678">Repressor</keyword>
<dbReference type="PROSITE" id="PS01081">
    <property type="entry name" value="HTH_TETR_1"/>
    <property type="match status" value="1"/>
</dbReference>
<comment type="caution">
    <text evidence="5">The sequence shown here is derived from an EMBL/GenBank/DDBJ whole genome shotgun (WGS) entry which is preliminary data.</text>
</comment>
<evidence type="ECO:0000313" key="5">
    <source>
        <dbReference type="EMBL" id="EEL71019.1"/>
    </source>
</evidence>
<dbReference type="Proteomes" id="UP000001753">
    <property type="component" value="Chromosome"/>
</dbReference>
<dbReference type="HOGENOM" id="CLU_069356_12_2_9"/>
<feature type="DNA-binding region" description="H-T-H motif" evidence="3">
    <location>
        <begin position="39"/>
        <end position="58"/>
    </location>
</feature>
<organism evidence="5">
    <name type="scientific">Bacillus mycoides</name>
    <dbReference type="NCBI Taxonomy" id="1405"/>
    <lineage>
        <taxon>Bacteria</taxon>
        <taxon>Bacillati</taxon>
        <taxon>Bacillota</taxon>
        <taxon>Bacilli</taxon>
        <taxon>Bacillales</taxon>
        <taxon>Bacillaceae</taxon>
        <taxon>Bacillus</taxon>
        <taxon>Bacillus cereus group</taxon>
    </lineage>
</organism>
<dbReference type="Gene3D" id="1.10.357.10">
    <property type="entry name" value="Tetracycline Repressor, domain 2"/>
    <property type="match status" value="1"/>
</dbReference>
<dbReference type="PANTHER" id="PTHR43479">
    <property type="entry name" value="ACREF/ENVCD OPERON REPRESSOR-RELATED"/>
    <property type="match status" value="1"/>
</dbReference>
<name>C2XTF9_BACMY</name>
<sequence length="204" mass="23598">MFVLGVDYMLRETRKKELKELIFLKAVQLFQERGYENVTVQDITTACGIAKGTFFNYFPKKENILLFLGDSQIELWNESLKTYENVEHPKERIKLVLGDLLDRFTGHGELMKHAVFEIIKSNYLVENELKSIQQLQESLSSIITAAKETGKLNSQWDINIITSTIMSTYFYTLMSHSLLHANETSAKNILNQQLDIVWEGINQK</sequence>
<protein>
    <submittedName>
        <fullName evidence="5">Transcriptional regulator, TetR</fullName>
    </submittedName>
</protein>
<dbReference type="InterPro" id="IPR050624">
    <property type="entry name" value="HTH-type_Tx_Regulator"/>
</dbReference>
<dbReference type="InterPro" id="IPR023772">
    <property type="entry name" value="DNA-bd_HTH_TetR-type_CS"/>
</dbReference>
<dbReference type="SUPFAM" id="SSF46689">
    <property type="entry name" value="Homeodomain-like"/>
    <property type="match status" value="1"/>
</dbReference>
<dbReference type="Pfam" id="PF00440">
    <property type="entry name" value="TetR_N"/>
    <property type="match status" value="1"/>
</dbReference>
<feature type="domain" description="HTH tetR-type" evidence="4">
    <location>
        <begin position="16"/>
        <end position="76"/>
    </location>
</feature>
<keyword evidence="2 3" id="KW-0238">DNA-binding</keyword>
<evidence type="ECO:0000259" key="4">
    <source>
        <dbReference type="PROSITE" id="PS50977"/>
    </source>
</evidence>
<dbReference type="PRINTS" id="PR00455">
    <property type="entry name" value="HTHTETR"/>
</dbReference>
<dbReference type="InterPro" id="IPR036271">
    <property type="entry name" value="Tet_transcr_reg_TetR-rel_C_sf"/>
</dbReference>
<evidence type="ECO:0000256" key="2">
    <source>
        <dbReference type="ARBA" id="ARBA00023125"/>
    </source>
</evidence>
<dbReference type="EMBL" id="ACMP01000063">
    <property type="protein sequence ID" value="EEL71019.1"/>
    <property type="molecule type" value="Genomic_DNA"/>
</dbReference>
<gene>
    <name evidence="5" type="ORF">bcere0026_19790</name>
</gene>
<proteinExistence type="predicted"/>
<reference evidence="5" key="1">
    <citation type="journal article" date="2012" name="Genome Res.">
        <title>Genomic characterization of the Bacillus cereus sensu lato species: Backdrop to the evolution of Bacillus anthracis.</title>
        <authorList>
            <person name="Zwick M.E."/>
            <person name="Joseph S.J."/>
            <person name="Didelot X."/>
            <person name="Chen P.E."/>
            <person name="Bishop-Lilly K.A."/>
            <person name="Stewart A.C."/>
            <person name="Willner K."/>
            <person name="Nolan N."/>
            <person name="Lentz S."/>
            <person name="Thomason M.K."/>
            <person name="Sozhamannan S."/>
            <person name="Mateczun A.J."/>
            <person name="Du L."/>
            <person name="Read T.D."/>
        </authorList>
    </citation>
    <scope>NUCLEOTIDE SEQUENCE [LARGE SCALE GENOMIC DNA]</scope>
    <source>
        <strain evidence="5">AH603</strain>
    </source>
</reference>